<dbReference type="EC" id="2.3.1.-" evidence="11"/>
<evidence type="ECO:0000256" key="7">
    <source>
        <dbReference type="ARBA" id="ARBA00022989"/>
    </source>
</evidence>
<keyword evidence="9 11" id="KW-0472">Membrane</keyword>
<keyword evidence="7 11" id="KW-1133">Transmembrane helix</keyword>
<reference evidence="12 13" key="1">
    <citation type="submission" date="2014-11" db="EMBL/GenBank/DDBJ databases">
        <authorList>
            <person name="Zhu J."/>
            <person name="Qi W."/>
            <person name="Song R."/>
        </authorList>
    </citation>
    <scope>NUCLEOTIDE SEQUENCE [LARGE SCALE GENOMIC DNA]</scope>
</reference>
<evidence type="ECO:0000313" key="13">
    <source>
        <dbReference type="Proteomes" id="UP000041254"/>
    </source>
</evidence>
<dbReference type="EMBL" id="CDMY01000305">
    <property type="protein sequence ID" value="CEM01553.1"/>
    <property type="molecule type" value="Genomic_DNA"/>
</dbReference>
<dbReference type="Proteomes" id="UP000041254">
    <property type="component" value="Unassembled WGS sequence"/>
</dbReference>
<feature type="transmembrane region" description="Helical" evidence="11">
    <location>
        <begin position="66"/>
        <end position="89"/>
    </location>
</feature>
<proteinExistence type="inferred from homology"/>
<evidence type="ECO:0000313" key="12">
    <source>
        <dbReference type="EMBL" id="CEM01553.1"/>
    </source>
</evidence>
<sequence length="367" mass="41424">MSSDSEAFPLILPRPPLHKPPRPPLISRLCVYDLPVAVDGEQLITDPSLLRKIQSSIPSPSVSEELKALCVAFAVVGSFLYVPIVLVWVYRRYCKTRWQKAALLAGLLLVCLVPVRQRPFIRFLGAWRTLLRYLTVVVAFEEPEKVPLQESVIMPVVPHGVFPVGQAFLKTHDMNALLRWPRMVVASSGFRFPIFKQLIELSNCVPAALNKMTAALRDGSSLALTPGGIAEIYEADDTHESVIISRRKGFTRLAMQSGRGILPVYIFGNTSTFKQLPISKFLRPLARLTRAAVSLYYGRFGLRVPFRTPLLYVVGREIDTRQYRQSGKPITEEDVACVHELVIDELVRIFEKYKDVYGWGYKKLVVK</sequence>
<organism evidence="12 13">
    <name type="scientific">Vitrella brassicaformis (strain CCMP3155)</name>
    <dbReference type="NCBI Taxonomy" id="1169540"/>
    <lineage>
        <taxon>Eukaryota</taxon>
        <taxon>Sar</taxon>
        <taxon>Alveolata</taxon>
        <taxon>Colpodellida</taxon>
        <taxon>Vitrellaceae</taxon>
        <taxon>Vitrella</taxon>
    </lineage>
</organism>
<evidence type="ECO:0000256" key="11">
    <source>
        <dbReference type="RuleBase" id="RU367023"/>
    </source>
</evidence>
<keyword evidence="5 11" id="KW-0812">Transmembrane</keyword>
<dbReference type="GO" id="GO:0019432">
    <property type="term" value="P:triglyceride biosynthetic process"/>
    <property type="evidence" value="ECO:0007669"/>
    <property type="project" value="TreeGrafter"/>
</dbReference>
<dbReference type="PhylomeDB" id="A0A0G4EU08"/>
<comment type="subcellular location">
    <subcellularLocation>
        <location evidence="1 11">Endoplasmic reticulum membrane</location>
        <topology evidence="1 11">Multi-pass membrane protein</topology>
    </subcellularLocation>
</comment>
<keyword evidence="4 11" id="KW-0808">Transferase</keyword>
<dbReference type="GO" id="GO:0005789">
    <property type="term" value="C:endoplasmic reticulum membrane"/>
    <property type="evidence" value="ECO:0007669"/>
    <property type="project" value="UniProtKB-SubCell"/>
</dbReference>
<evidence type="ECO:0000256" key="1">
    <source>
        <dbReference type="ARBA" id="ARBA00004477"/>
    </source>
</evidence>
<dbReference type="AlphaFoldDB" id="A0A0G4EU08"/>
<dbReference type="InterPro" id="IPR007130">
    <property type="entry name" value="DAGAT"/>
</dbReference>
<dbReference type="VEuPathDB" id="CryptoDB:Vbra_13183"/>
<keyword evidence="8" id="KW-0443">Lipid metabolism</keyword>
<dbReference type="STRING" id="1169540.A0A0G4EU08"/>
<dbReference type="Pfam" id="PF03982">
    <property type="entry name" value="DAGAT"/>
    <property type="match status" value="1"/>
</dbReference>
<keyword evidence="10" id="KW-0012">Acyltransferase</keyword>
<dbReference type="OrthoDB" id="10263961at2759"/>
<evidence type="ECO:0000256" key="10">
    <source>
        <dbReference type="ARBA" id="ARBA00023315"/>
    </source>
</evidence>
<feature type="transmembrane region" description="Helical" evidence="11">
    <location>
        <begin position="101"/>
        <end position="117"/>
    </location>
</feature>
<keyword evidence="3" id="KW-0444">Lipid biosynthesis</keyword>
<comment type="similarity">
    <text evidence="2 11">Belongs to the diacylglycerol acyltransferase family.</text>
</comment>
<evidence type="ECO:0000256" key="8">
    <source>
        <dbReference type="ARBA" id="ARBA00023098"/>
    </source>
</evidence>
<keyword evidence="6 11" id="KW-0256">Endoplasmic reticulum</keyword>
<evidence type="ECO:0000256" key="3">
    <source>
        <dbReference type="ARBA" id="ARBA00022516"/>
    </source>
</evidence>
<keyword evidence="13" id="KW-1185">Reference proteome</keyword>
<dbReference type="InParanoid" id="A0A0G4EU08"/>
<accession>A0A0G4EU08</accession>
<dbReference type="GO" id="GO:0004144">
    <property type="term" value="F:diacylglycerol O-acyltransferase activity"/>
    <property type="evidence" value="ECO:0007669"/>
    <property type="project" value="TreeGrafter"/>
</dbReference>
<evidence type="ECO:0000256" key="4">
    <source>
        <dbReference type="ARBA" id="ARBA00022679"/>
    </source>
</evidence>
<dbReference type="PANTHER" id="PTHR12317:SF63">
    <property type="entry name" value="DIACYLGLYCEROL O-ACYLTRANSFERASE 2"/>
    <property type="match status" value="1"/>
</dbReference>
<gene>
    <name evidence="12" type="ORF">Vbra_13183</name>
</gene>
<dbReference type="PANTHER" id="PTHR12317">
    <property type="entry name" value="DIACYLGLYCEROL O-ACYLTRANSFERASE"/>
    <property type="match status" value="1"/>
</dbReference>
<evidence type="ECO:0000256" key="2">
    <source>
        <dbReference type="ARBA" id="ARBA00005420"/>
    </source>
</evidence>
<protein>
    <recommendedName>
        <fullName evidence="11">Acyltransferase</fullName>
        <ecNumber evidence="11">2.3.1.-</ecNumber>
    </recommendedName>
</protein>
<evidence type="ECO:0000256" key="5">
    <source>
        <dbReference type="ARBA" id="ARBA00022692"/>
    </source>
</evidence>
<name>A0A0G4EU08_VITBC</name>
<evidence type="ECO:0000256" key="9">
    <source>
        <dbReference type="ARBA" id="ARBA00023136"/>
    </source>
</evidence>
<dbReference type="OMA" id="YCFGNSQ"/>
<evidence type="ECO:0000256" key="6">
    <source>
        <dbReference type="ARBA" id="ARBA00022824"/>
    </source>
</evidence>